<evidence type="ECO:0000256" key="12">
    <source>
        <dbReference type="ARBA" id="ARBA00022989"/>
    </source>
</evidence>
<keyword evidence="7" id="KW-0808">Transferase</keyword>
<comment type="pathway">
    <text evidence="4">Protein modification; protein glycosylation.</text>
</comment>
<evidence type="ECO:0000256" key="10">
    <source>
        <dbReference type="ARBA" id="ARBA00022803"/>
    </source>
</evidence>
<evidence type="ECO:0000256" key="17">
    <source>
        <dbReference type="SAM" id="Phobius"/>
    </source>
</evidence>
<keyword evidence="9" id="KW-0677">Repeat</keyword>
<dbReference type="EMBL" id="WJQU01000004">
    <property type="protein sequence ID" value="KAJ6636668.1"/>
    <property type="molecule type" value="Genomic_DNA"/>
</dbReference>
<comment type="function">
    <text evidence="1">Transfers mannosyl residues to the hydroxyl group of serine or threonine residues.</text>
</comment>
<evidence type="ECO:0000313" key="20">
    <source>
        <dbReference type="Proteomes" id="UP001151699"/>
    </source>
</evidence>
<comment type="subcellular location">
    <subcellularLocation>
        <location evidence="3">Endoplasmic reticulum</location>
    </subcellularLocation>
    <subcellularLocation>
        <location evidence="2">Membrane</location>
        <topology evidence="2">Multi-pass membrane protein</topology>
    </subcellularLocation>
</comment>
<dbReference type="GO" id="GO:0005783">
    <property type="term" value="C:endoplasmic reticulum"/>
    <property type="evidence" value="ECO:0007669"/>
    <property type="project" value="UniProtKB-SubCell"/>
</dbReference>
<feature type="transmembrane region" description="Helical" evidence="17">
    <location>
        <begin position="6"/>
        <end position="24"/>
    </location>
</feature>
<name>A0A9Q0RY83_9DIPT</name>
<dbReference type="GO" id="GO:0030968">
    <property type="term" value="P:endoplasmic reticulum unfolded protein response"/>
    <property type="evidence" value="ECO:0007669"/>
    <property type="project" value="TreeGrafter"/>
</dbReference>
<sequence length="693" mass="80344">NHWPVLLVNCFVLFISLVCYLHSLNGNFTFDDQVAIVKNRDVTNGRTSLNQIFKNDFWGNNLTDPTSHKSYRPLTILSFHWEHQLFGLNAFYMKITNFVLHSVICLLLNHVLPILLPTVDRRWLFKSTILFAVHPIHCEVVCGIVGRSELMCTLFWICGVWLMMRGCQKGDSLNITKDALRLGLLSFFTLLAMLSKETGITAMVTCLTIHLLTTTNLTNFIQRKESYWKFHQNVVRLAFNWIVLSAMTGILLFLRLWIMNFEKPQFKVMDNPIAAAESFTVRIFSQSFLYALNFWLLLCPVWLSFDWALGSINLVEKISDIRILPALCVYVLIAFFILRGSQNVHIAVALMVIPFLPASGIVKVGFVIAERVLYIPSIGFCVLVILGYQMICERWHRFRYVFHAIFAATILFMILKTRLRSFEWMTEERLFSSGLRICPNNAKIYYNIAKLSADKGNTELAFTYYHKAIDLYPNYESALMNLGNLYRDKKNYYLAEQYLRRSIQSLPEFPTAWMNLGIVLASQRKFNESLIAYETALKYRKRYATCYYNLGNLYIEMKNDDMALKSWQESLMINAKQGKAWANLLALLDNNGKHRQVIGISELALQHVPNDVTILFTRANAYGKLNEFEEAEVIYKEIIASRPNYALYYVNLGVLYHRWGKKQMAIRTYEAALQIDPNLRRVKENLQNILKIP</sequence>
<evidence type="ECO:0000256" key="1">
    <source>
        <dbReference type="ARBA" id="ARBA00003582"/>
    </source>
</evidence>
<dbReference type="Proteomes" id="UP001151699">
    <property type="component" value="Chromosome C"/>
</dbReference>
<dbReference type="EC" id="2.4.1.109" evidence="6"/>
<feature type="repeat" description="TPR" evidence="16">
    <location>
        <begin position="510"/>
        <end position="543"/>
    </location>
</feature>
<feature type="transmembrane region" description="Helical" evidence="17">
    <location>
        <begin position="144"/>
        <end position="163"/>
    </location>
</feature>
<feature type="repeat" description="TPR" evidence="16">
    <location>
        <begin position="476"/>
        <end position="509"/>
    </location>
</feature>
<evidence type="ECO:0000256" key="6">
    <source>
        <dbReference type="ARBA" id="ARBA00012839"/>
    </source>
</evidence>
<feature type="transmembrane region" description="Helical" evidence="17">
    <location>
        <begin position="321"/>
        <end position="338"/>
    </location>
</feature>
<feature type="repeat" description="TPR" evidence="16">
    <location>
        <begin position="544"/>
        <end position="577"/>
    </location>
</feature>
<dbReference type="PANTHER" id="PTHR44227:SF3">
    <property type="entry name" value="PROTEIN O-MANNOSYL-TRANSFERASE TMTC4"/>
    <property type="match status" value="1"/>
</dbReference>
<comment type="caution">
    <text evidence="19">The sequence shown here is derived from an EMBL/GenBank/DDBJ whole genome shotgun (WGS) entry which is preliminary data.</text>
</comment>
<proteinExistence type="inferred from homology"/>
<gene>
    <name evidence="19" type="ORF">Bhyg_15260</name>
</gene>
<evidence type="ECO:0000256" key="5">
    <source>
        <dbReference type="ARBA" id="ARBA00007882"/>
    </source>
</evidence>
<keyword evidence="13 17" id="KW-0472">Membrane</keyword>
<feature type="non-terminal residue" evidence="19">
    <location>
        <position position="1"/>
    </location>
</feature>
<feature type="transmembrane region" description="Helical" evidence="17">
    <location>
        <begin position="175"/>
        <end position="194"/>
    </location>
</feature>
<comment type="similarity">
    <text evidence="5">Belongs to the TMTC family.</text>
</comment>
<evidence type="ECO:0000256" key="14">
    <source>
        <dbReference type="ARBA" id="ARBA00045085"/>
    </source>
</evidence>
<dbReference type="PANTHER" id="PTHR44227">
    <property type="match status" value="1"/>
</dbReference>
<feature type="transmembrane region" description="Helical" evidence="17">
    <location>
        <begin position="288"/>
        <end position="309"/>
    </location>
</feature>
<dbReference type="Pfam" id="PF13181">
    <property type="entry name" value="TPR_8"/>
    <property type="match status" value="3"/>
</dbReference>
<accession>A0A9Q0RY83</accession>
<evidence type="ECO:0000256" key="15">
    <source>
        <dbReference type="ARBA" id="ARBA00045102"/>
    </source>
</evidence>
<dbReference type="OrthoDB" id="19588at2759"/>
<evidence type="ECO:0000256" key="4">
    <source>
        <dbReference type="ARBA" id="ARBA00004922"/>
    </source>
</evidence>
<evidence type="ECO:0000256" key="8">
    <source>
        <dbReference type="ARBA" id="ARBA00022692"/>
    </source>
</evidence>
<dbReference type="InterPro" id="IPR052346">
    <property type="entry name" value="O-mannosyl-transferase_TMTC"/>
</dbReference>
<reference evidence="19" key="1">
    <citation type="submission" date="2022-07" db="EMBL/GenBank/DDBJ databases">
        <authorList>
            <person name="Trinca V."/>
            <person name="Uliana J.V.C."/>
            <person name="Torres T.T."/>
            <person name="Ward R.J."/>
            <person name="Monesi N."/>
        </authorList>
    </citation>
    <scope>NUCLEOTIDE SEQUENCE</scope>
    <source>
        <strain evidence="19">HSMRA1968</strain>
        <tissue evidence="19">Whole embryos</tissue>
    </source>
</reference>
<dbReference type="InterPro" id="IPR011990">
    <property type="entry name" value="TPR-like_helical_dom_sf"/>
</dbReference>
<feature type="domain" description="DUF1736" evidence="18">
    <location>
        <begin position="261"/>
        <end position="333"/>
    </location>
</feature>
<dbReference type="InterPro" id="IPR019734">
    <property type="entry name" value="TPR_rpt"/>
</dbReference>
<dbReference type="InterPro" id="IPR013618">
    <property type="entry name" value="TMTC_DUF1736"/>
</dbReference>
<evidence type="ECO:0000256" key="3">
    <source>
        <dbReference type="ARBA" id="ARBA00004240"/>
    </source>
</evidence>
<feature type="transmembrane region" description="Helical" evidence="17">
    <location>
        <begin position="373"/>
        <end position="391"/>
    </location>
</feature>
<comment type="catalytic activity">
    <reaction evidence="14">
        <text>a di-trans,poly-cis-dolichyl beta-D-mannosyl phosphate + L-threonyl-[protein] = 3-O-(alpha-D-mannosyl)-L-threonyl-[protein] + a di-trans,poly-cis-dolichyl phosphate + H(+)</text>
        <dbReference type="Rhea" id="RHEA:53396"/>
        <dbReference type="Rhea" id="RHEA-COMP:11060"/>
        <dbReference type="Rhea" id="RHEA-COMP:13547"/>
        <dbReference type="Rhea" id="RHEA-COMP:19498"/>
        <dbReference type="Rhea" id="RHEA-COMP:19501"/>
        <dbReference type="ChEBI" id="CHEBI:15378"/>
        <dbReference type="ChEBI" id="CHEBI:30013"/>
        <dbReference type="ChEBI" id="CHEBI:57683"/>
        <dbReference type="ChEBI" id="CHEBI:58211"/>
        <dbReference type="ChEBI" id="CHEBI:137323"/>
        <dbReference type="EC" id="2.4.1.109"/>
    </reaction>
</comment>
<protein>
    <recommendedName>
        <fullName evidence="6">dolichyl-phosphate-mannose--protein mannosyltransferase</fullName>
        <ecNumber evidence="6">2.4.1.109</ecNumber>
    </recommendedName>
</protein>
<keyword evidence="10 16" id="KW-0802">TPR repeat</keyword>
<dbReference type="Pfam" id="PF08409">
    <property type="entry name" value="TMTC_DUF1736"/>
    <property type="match status" value="1"/>
</dbReference>
<dbReference type="Pfam" id="PF13432">
    <property type="entry name" value="TPR_16"/>
    <property type="match status" value="1"/>
</dbReference>
<keyword evidence="8 17" id="KW-0812">Transmembrane</keyword>
<dbReference type="GO" id="GO:0004169">
    <property type="term" value="F:dolichyl-phosphate-mannose-protein mannosyltransferase activity"/>
    <property type="evidence" value="ECO:0007669"/>
    <property type="project" value="UniProtKB-EC"/>
</dbReference>
<evidence type="ECO:0000256" key="16">
    <source>
        <dbReference type="PROSITE-ProRule" id="PRU00339"/>
    </source>
</evidence>
<dbReference type="GO" id="GO:0016020">
    <property type="term" value="C:membrane"/>
    <property type="evidence" value="ECO:0007669"/>
    <property type="project" value="UniProtKB-SubCell"/>
</dbReference>
<feature type="transmembrane region" description="Helical" evidence="17">
    <location>
        <begin position="397"/>
        <end position="415"/>
    </location>
</feature>
<keyword evidence="11" id="KW-0256">Endoplasmic reticulum</keyword>
<feature type="transmembrane region" description="Helical" evidence="17">
    <location>
        <begin position="233"/>
        <end position="258"/>
    </location>
</feature>
<comment type="catalytic activity">
    <reaction evidence="15">
        <text>a di-trans,poly-cis-dolichyl beta-D-mannosyl phosphate + L-seryl-[protein] = 3-O-(alpha-D-mannosyl)-L-seryl-[protein] + a di-trans,poly-cis-dolichyl phosphate + H(+)</text>
        <dbReference type="Rhea" id="RHEA:17377"/>
        <dbReference type="Rhea" id="RHEA-COMP:9863"/>
        <dbReference type="Rhea" id="RHEA-COMP:13546"/>
        <dbReference type="Rhea" id="RHEA-COMP:19498"/>
        <dbReference type="Rhea" id="RHEA-COMP:19501"/>
        <dbReference type="ChEBI" id="CHEBI:15378"/>
        <dbReference type="ChEBI" id="CHEBI:29999"/>
        <dbReference type="ChEBI" id="CHEBI:57683"/>
        <dbReference type="ChEBI" id="CHEBI:58211"/>
        <dbReference type="ChEBI" id="CHEBI:137321"/>
        <dbReference type="EC" id="2.4.1.109"/>
    </reaction>
</comment>
<evidence type="ECO:0000256" key="11">
    <source>
        <dbReference type="ARBA" id="ARBA00022824"/>
    </source>
</evidence>
<keyword evidence="20" id="KW-1185">Reference proteome</keyword>
<dbReference type="PROSITE" id="PS50005">
    <property type="entry name" value="TPR"/>
    <property type="match status" value="5"/>
</dbReference>
<feature type="transmembrane region" description="Helical" evidence="17">
    <location>
        <begin position="344"/>
        <end position="366"/>
    </location>
</feature>
<keyword evidence="12 17" id="KW-1133">Transmembrane helix</keyword>
<evidence type="ECO:0000256" key="13">
    <source>
        <dbReference type="ARBA" id="ARBA00023136"/>
    </source>
</evidence>
<evidence type="ECO:0000256" key="9">
    <source>
        <dbReference type="ARBA" id="ARBA00022737"/>
    </source>
</evidence>
<evidence type="ECO:0000256" key="2">
    <source>
        <dbReference type="ARBA" id="ARBA00004141"/>
    </source>
</evidence>
<dbReference type="SUPFAM" id="SSF48452">
    <property type="entry name" value="TPR-like"/>
    <property type="match status" value="1"/>
</dbReference>
<dbReference type="PROSITE" id="PS50293">
    <property type="entry name" value="TPR_REGION"/>
    <property type="match status" value="1"/>
</dbReference>
<feature type="repeat" description="TPR" evidence="16">
    <location>
        <begin position="442"/>
        <end position="475"/>
    </location>
</feature>
<evidence type="ECO:0000259" key="18">
    <source>
        <dbReference type="Pfam" id="PF08409"/>
    </source>
</evidence>
<evidence type="ECO:0000256" key="7">
    <source>
        <dbReference type="ARBA" id="ARBA00022679"/>
    </source>
</evidence>
<dbReference type="Gene3D" id="1.25.40.10">
    <property type="entry name" value="Tetratricopeptide repeat domain"/>
    <property type="match status" value="1"/>
</dbReference>
<feature type="transmembrane region" description="Helical" evidence="17">
    <location>
        <begin position="98"/>
        <end position="116"/>
    </location>
</feature>
<organism evidence="19 20">
    <name type="scientific">Pseudolycoriella hygida</name>
    <dbReference type="NCBI Taxonomy" id="35572"/>
    <lineage>
        <taxon>Eukaryota</taxon>
        <taxon>Metazoa</taxon>
        <taxon>Ecdysozoa</taxon>
        <taxon>Arthropoda</taxon>
        <taxon>Hexapoda</taxon>
        <taxon>Insecta</taxon>
        <taxon>Pterygota</taxon>
        <taxon>Neoptera</taxon>
        <taxon>Endopterygota</taxon>
        <taxon>Diptera</taxon>
        <taxon>Nematocera</taxon>
        <taxon>Sciaroidea</taxon>
        <taxon>Sciaridae</taxon>
        <taxon>Pseudolycoriella</taxon>
    </lineage>
</organism>
<dbReference type="AlphaFoldDB" id="A0A9Q0RY83"/>
<dbReference type="Pfam" id="PF00515">
    <property type="entry name" value="TPR_1"/>
    <property type="match status" value="1"/>
</dbReference>
<evidence type="ECO:0000313" key="19">
    <source>
        <dbReference type="EMBL" id="KAJ6636668.1"/>
    </source>
</evidence>
<feature type="non-terminal residue" evidence="19">
    <location>
        <position position="693"/>
    </location>
</feature>
<feature type="repeat" description="TPR" evidence="16">
    <location>
        <begin position="646"/>
        <end position="679"/>
    </location>
</feature>
<dbReference type="SMART" id="SM00028">
    <property type="entry name" value="TPR"/>
    <property type="match status" value="7"/>
</dbReference>